<evidence type="ECO:0000256" key="3">
    <source>
        <dbReference type="ARBA" id="ARBA00023015"/>
    </source>
</evidence>
<dbReference type="PANTHER" id="PTHR31944:SF131">
    <property type="entry name" value="HEME-RESPONSIVE ZINC FINGER TRANSCRIPTION FACTOR HAP1"/>
    <property type="match status" value="1"/>
</dbReference>
<evidence type="ECO:0000256" key="1">
    <source>
        <dbReference type="ARBA" id="ARBA00022723"/>
    </source>
</evidence>
<accession>E4ZVZ5</accession>
<feature type="domain" description="Zn(2)-C6 fungal-type" evidence="8">
    <location>
        <begin position="34"/>
        <end position="65"/>
    </location>
</feature>
<dbReference type="CDD" id="cd12148">
    <property type="entry name" value="fungal_TF_MHR"/>
    <property type="match status" value="1"/>
</dbReference>
<protein>
    <recommendedName>
        <fullName evidence="8">Zn(2)-C6 fungal-type domain-containing protein</fullName>
    </recommendedName>
</protein>
<feature type="compositionally biased region" description="Polar residues" evidence="7">
    <location>
        <begin position="917"/>
        <end position="944"/>
    </location>
</feature>
<dbReference type="SUPFAM" id="SSF57701">
    <property type="entry name" value="Zn2/Cys6 DNA-binding domain"/>
    <property type="match status" value="1"/>
</dbReference>
<dbReference type="Pfam" id="PF00172">
    <property type="entry name" value="Zn_clus"/>
    <property type="match status" value="1"/>
</dbReference>
<proteinExistence type="predicted"/>
<dbReference type="InterPro" id="IPR051430">
    <property type="entry name" value="Fungal_TF_Env_Response"/>
</dbReference>
<dbReference type="OrthoDB" id="762982at2759"/>
<dbReference type="PANTHER" id="PTHR31944">
    <property type="entry name" value="HEME-RESPONSIVE ZINC FINGER TRANSCRIPTION FACTOR HAP1"/>
    <property type="match status" value="1"/>
</dbReference>
<keyword evidence="4" id="KW-0238">DNA-binding</keyword>
<dbReference type="PROSITE" id="PS50048">
    <property type="entry name" value="ZN2_CY6_FUNGAL_2"/>
    <property type="match status" value="1"/>
</dbReference>
<name>E4ZVZ5_LEPMJ</name>
<keyword evidence="10" id="KW-1185">Reference proteome</keyword>
<dbReference type="STRING" id="985895.E4ZVZ5"/>
<dbReference type="SMART" id="SM00066">
    <property type="entry name" value="GAL4"/>
    <property type="match status" value="1"/>
</dbReference>
<dbReference type="InParanoid" id="E4ZVZ5"/>
<feature type="region of interest" description="Disordered" evidence="7">
    <location>
        <begin position="889"/>
        <end position="958"/>
    </location>
</feature>
<organism evidence="10">
    <name type="scientific">Leptosphaeria maculans (strain JN3 / isolate v23.1.3 / race Av1-4-5-6-7-8)</name>
    <name type="common">Blackleg fungus</name>
    <name type="synonym">Phoma lingam</name>
    <dbReference type="NCBI Taxonomy" id="985895"/>
    <lineage>
        <taxon>Eukaryota</taxon>
        <taxon>Fungi</taxon>
        <taxon>Dikarya</taxon>
        <taxon>Ascomycota</taxon>
        <taxon>Pezizomycotina</taxon>
        <taxon>Dothideomycetes</taxon>
        <taxon>Pleosporomycetidae</taxon>
        <taxon>Pleosporales</taxon>
        <taxon>Pleosporineae</taxon>
        <taxon>Leptosphaeriaceae</taxon>
        <taxon>Plenodomus</taxon>
        <taxon>Plenodomus lingam/Leptosphaeria maculans species complex</taxon>
    </lineage>
</organism>
<dbReference type="Gene3D" id="4.10.240.10">
    <property type="entry name" value="Zn(2)-C6 fungal-type DNA-binding domain"/>
    <property type="match status" value="1"/>
</dbReference>
<keyword evidence="6" id="KW-0539">Nucleus</keyword>
<keyword evidence="2" id="KW-0862">Zinc</keyword>
<feature type="compositionally biased region" description="Low complexity" evidence="7">
    <location>
        <begin position="893"/>
        <end position="916"/>
    </location>
</feature>
<dbReference type="VEuPathDB" id="FungiDB:LEMA_P029230.1"/>
<dbReference type="InterPro" id="IPR036864">
    <property type="entry name" value="Zn2-C6_fun-type_DNA-bd_sf"/>
</dbReference>
<evidence type="ECO:0000256" key="6">
    <source>
        <dbReference type="ARBA" id="ARBA00023242"/>
    </source>
</evidence>
<evidence type="ECO:0000256" key="4">
    <source>
        <dbReference type="ARBA" id="ARBA00023125"/>
    </source>
</evidence>
<evidence type="ECO:0000313" key="9">
    <source>
        <dbReference type="EMBL" id="CBX95771.1"/>
    </source>
</evidence>
<feature type="compositionally biased region" description="Low complexity" evidence="7">
    <location>
        <begin position="830"/>
        <end position="841"/>
    </location>
</feature>
<feature type="region of interest" description="Disordered" evidence="7">
    <location>
        <begin position="827"/>
        <end position="855"/>
    </location>
</feature>
<reference evidence="10" key="1">
    <citation type="journal article" date="2011" name="Nat. Commun.">
        <title>Effector diversification within compartments of the Leptosphaeria maculans genome affected by Repeat-Induced Point mutations.</title>
        <authorList>
            <person name="Rouxel T."/>
            <person name="Grandaubert J."/>
            <person name="Hane J.K."/>
            <person name="Hoede C."/>
            <person name="van de Wouw A.P."/>
            <person name="Couloux A."/>
            <person name="Dominguez V."/>
            <person name="Anthouard V."/>
            <person name="Bally P."/>
            <person name="Bourras S."/>
            <person name="Cozijnsen A.J."/>
            <person name="Ciuffetti L.M."/>
            <person name="Degrave A."/>
            <person name="Dilmaghani A."/>
            <person name="Duret L."/>
            <person name="Fudal I."/>
            <person name="Goodwin S.B."/>
            <person name="Gout L."/>
            <person name="Glaser N."/>
            <person name="Linglin J."/>
            <person name="Kema G.H.J."/>
            <person name="Lapalu N."/>
            <person name="Lawrence C.B."/>
            <person name="May K."/>
            <person name="Meyer M."/>
            <person name="Ollivier B."/>
            <person name="Poulain J."/>
            <person name="Schoch C.L."/>
            <person name="Simon A."/>
            <person name="Spatafora J.W."/>
            <person name="Stachowiak A."/>
            <person name="Turgeon B.G."/>
            <person name="Tyler B.M."/>
            <person name="Vincent D."/>
            <person name="Weissenbach J."/>
            <person name="Amselem J."/>
            <person name="Quesneville H."/>
            <person name="Oliver R.P."/>
            <person name="Wincker P."/>
            <person name="Balesdent M.-H."/>
            <person name="Howlett B.J."/>
        </authorList>
    </citation>
    <scope>NUCLEOTIDE SEQUENCE [LARGE SCALE GENOMIC DNA]</scope>
    <source>
        <strain evidence="10">JN3 / isolate v23.1.3 / race Av1-4-5-6-7-8</strain>
    </source>
</reference>
<evidence type="ECO:0000256" key="5">
    <source>
        <dbReference type="ARBA" id="ARBA00023163"/>
    </source>
</evidence>
<keyword evidence="3" id="KW-0805">Transcription regulation</keyword>
<keyword evidence="1" id="KW-0479">Metal-binding</keyword>
<dbReference type="GO" id="GO:0000978">
    <property type="term" value="F:RNA polymerase II cis-regulatory region sequence-specific DNA binding"/>
    <property type="evidence" value="ECO:0007669"/>
    <property type="project" value="TreeGrafter"/>
</dbReference>
<dbReference type="HOGENOM" id="CLU_258277_0_0_1"/>
<dbReference type="eggNOG" id="ENOG502QSY9">
    <property type="taxonomic scope" value="Eukaryota"/>
</dbReference>
<sequence>MPPTPPSTTSSSAGHSPPDPQFRVVRKRNRVPLSCGACRHRKLKCNRGHPCDNCTKRGDTASCTYATPGNRKKSAANAGATTSPDDMQNRIDRLEGLVLSLMTNGAQSAGPVAAQAAIANSMSIGSAEQYDIGNIDHGMSNAAPESIPEEDTYDESEMENVTKSIGVMKVNNNHTVFASEAHWYAILGELSEVKNYFAEHKKQYEEQLKRYKATHSTERPPGTSFLMGARNSSSKAELLSRFPPKPTADILVSRFFNTYDPAIHIIHGPSFQKEYDRHWLQPDETPIIWLGSVYAMMCIALQSYTRAGDEPPEYHNKSWEMSKEYGELTAQCLVMADITQPITGMLETLILHIHAEYARSRDAEVGILISTGIIVRLAMRMGLHRDPGPYPGIPVFQGEMRRRVWAAVRSIDLLFSAQAGLPPIVRPRDTNTEIPRNLYDDELHENMKELPPSRPESEATPTLYLINRTRLIYKLGEAVELTEALTCSSYDEVVKMDAEARELHDNISPHLKMRGMDESARDSSTLIMQRFTLDLLYLKIICVLHRRYLSYARVHQRFSYSRKAVMDASMQILQHQATLHRECQSGGRLRNVKWFISSLTTFEFLLAAMIIASDMYHMCRHEHRTGRPTPDAWGIDKRDEMLEAIEVAVAIWDGLKDHSMEAYKAHATLSVMLDQLKKSRSARQAPNGFHAASSGFPVLARMDDSNVAPEHSAAMTLGMLSTGGMTPNSANMFDQRYPASMANLLNDPVPQPSTGLTPQYGGPSGPTVPENVPSPFSNLFGANLFQNLDLPPTDNINWDAWDSYIQGPGIDTSNNFFPMDMSSLLDQSVAQPAQQQQQQPQGTRPNGFGQTAYMNTGPAFGPLDVSQANVIASRIAYVPHSTLKMTSIPPLNTTAIPPSSSPSSSTAAPSTDSLSPLSRSNTFPHKTSPSVSTQTPLIDTSTPAINEEPVELDGGAVEVPPTMKEGLRAGCMRSPGDEEDIDGEFLGEGRKDEATAKRAAMLASRSKDPSVIVDVPREPTAEESNTYERLDPMLTDPRCGLRGQQHKHHHVIAMLKRLPHIKTGPLTSSSHLANSTTPSPRLLHRPDAEIANMASSGSKVPGRFDTEALRNCPIAAGNRKNALILRLPPELRNKIYGLVMDKGDVNLKEAPIRYLPFSRVMRPINSPLADQIQEPNAIPLQLVCRQIYTETRFLPYFLNTFKILSEEVFDDWVSRRLKTQLAAITSIQLPLAMQVDYWQTDGHVLKHTFPNLQRLRLVLGFLIHGITLDDEEIKNRFPDYDATTAKKEMVKDRIKRKEGRNLRVVDSSFDIEVSDMITSCPFEEAMIFPGEVFDHRDWFLGT</sequence>
<evidence type="ECO:0000256" key="2">
    <source>
        <dbReference type="ARBA" id="ARBA00022833"/>
    </source>
</evidence>
<dbReference type="Pfam" id="PF04082">
    <property type="entry name" value="Fungal_trans"/>
    <property type="match status" value="1"/>
</dbReference>
<dbReference type="GO" id="GO:0008270">
    <property type="term" value="F:zinc ion binding"/>
    <property type="evidence" value="ECO:0007669"/>
    <property type="project" value="InterPro"/>
</dbReference>
<gene>
    <name evidence="9" type="ORF">LEMA_P029230.1</name>
</gene>
<dbReference type="EMBL" id="FP929127">
    <property type="protein sequence ID" value="CBX95771.1"/>
    <property type="molecule type" value="Genomic_DNA"/>
</dbReference>
<dbReference type="CDD" id="cd00067">
    <property type="entry name" value="GAL4"/>
    <property type="match status" value="1"/>
</dbReference>
<dbReference type="Proteomes" id="UP000002668">
    <property type="component" value="Genome"/>
</dbReference>
<dbReference type="InterPro" id="IPR007219">
    <property type="entry name" value="XnlR_reg_dom"/>
</dbReference>
<feature type="region of interest" description="Disordered" evidence="7">
    <location>
        <begin position="1"/>
        <end position="22"/>
    </location>
</feature>
<dbReference type="GO" id="GO:0005634">
    <property type="term" value="C:nucleus"/>
    <property type="evidence" value="ECO:0007669"/>
    <property type="project" value="TreeGrafter"/>
</dbReference>
<dbReference type="GO" id="GO:0001228">
    <property type="term" value="F:DNA-binding transcription activator activity, RNA polymerase II-specific"/>
    <property type="evidence" value="ECO:0007669"/>
    <property type="project" value="TreeGrafter"/>
</dbReference>
<feature type="region of interest" description="Disordered" evidence="7">
    <location>
        <begin position="65"/>
        <end position="87"/>
    </location>
</feature>
<dbReference type="PROSITE" id="PS00463">
    <property type="entry name" value="ZN2_CY6_FUNGAL_1"/>
    <property type="match status" value="1"/>
</dbReference>
<evidence type="ECO:0000259" key="8">
    <source>
        <dbReference type="PROSITE" id="PS50048"/>
    </source>
</evidence>
<feature type="compositionally biased region" description="Polar residues" evidence="7">
    <location>
        <begin position="842"/>
        <end position="854"/>
    </location>
</feature>
<dbReference type="GO" id="GO:0006351">
    <property type="term" value="P:DNA-templated transcription"/>
    <property type="evidence" value="ECO:0007669"/>
    <property type="project" value="InterPro"/>
</dbReference>
<keyword evidence="5" id="KW-0804">Transcription</keyword>
<evidence type="ECO:0000313" key="10">
    <source>
        <dbReference type="Proteomes" id="UP000002668"/>
    </source>
</evidence>
<evidence type="ECO:0000256" key="7">
    <source>
        <dbReference type="SAM" id="MobiDB-lite"/>
    </source>
</evidence>
<dbReference type="SMART" id="SM00906">
    <property type="entry name" value="Fungal_trans"/>
    <property type="match status" value="1"/>
</dbReference>
<dbReference type="InterPro" id="IPR001138">
    <property type="entry name" value="Zn2Cys6_DnaBD"/>
</dbReference>